<evidence type="ECO:0000313" key="3">
    <source>
        <dbReference type="Proteomes" id="UP000070720"/>
    </source>
</evidence>
<accession>I1S4K6</accession>
<evidence type="ECO:0000313" key="1">
    <source>
        <dbReference type="EMBL" id="CEF72457.1"/>
    </source>
</evidence>
<dbReference type="Proteomes" id="UP000070720">
    <property type="component" value="Chromosome 1"/>
</dbReference>
<protein>
    <submittedName>
        <fullName evidence="1">Chromosome 1, complete genome</fullName>
    </submittedName>
</protein>
<dbReference type="HOGENOM" id="CLU_2223523_0_0_1"/>
<accession>A0A098D1X2</accession>
<dbReference type="VEuPathDB" id="FungiDB:FGRAMPH1_01G01313"/>
<reference evidence="2" key="4">
    <citation type="submission" date="2017-01" db="UniProtKB">
        <authorList>
            <consortium name="EnsemblFungi"/>
        </authorList>
    </citation>
    <scope>IDENTIFICATION</scope>
    <source>
        <strain evidence="2">PH-1 / ATCC MYA-4620 / FGSC 9075 / NRRL 31084</strain>
    </source>
</reference>
<reference evidence="2 3" key="1">
    <citation type="journal article" date="2007" name="Science">
        <title>The Fusarium graminearum genome reveals a link between localized polymorphism and pathogen specialization.</title>
        <authorList>
            <person name="Cuomo C.A."/>
            <person name="Gueldener U."/>
            <person name="Xu J.-R."/>
            <person name="Trail F."/>
            <person name="Turgeon B.G."/>
            <person name="Di Pietro A."/>
            <person name="Walton J.D."/>
            <person name="Ma L.-J."/>
            <person name="Baker S.E."/>
            <person name="Rep M."/>
            <person name="Adam G."/>
            <person name="Antoniw J."/>
            <person name="Baldwin T."/>
            <person name="Calvo S.E."/>
            <person name="Chang Y.-L."/>
            <person name="DeCaprio D."/>
            <person name="Gale L.R."/>
            <person name="Gnerre S."/>
            <person name="Goswami R.S."/>
            <person name="Hammond-Kosack K."/>
            <person name="Harris L.J."/>
            <person name="Hilburn K."/>
            <person name="Kennell J.C."/>
            <person name="Kroken S."/>
            <person name="Magnuson J.K."/>
            <person name="Mannhaupt G."/>
            <person name="Mauceli E.W."/>
            <person name="Mewes H.-W."/>
            <person name="Mitterbauer R."/>
            <person name="Muehlbauer G."/>
            <person name="Muensterkoetter M."/>
            <person name="Nelson D."/>
            <person name="O'Donnell K."/>
            <person name="Ouellet T."/>
            <person name="Qi W."/>
            <person name="Quesneville H."/>
            <person name="Roncero M.I.G."/>
            <person name="Seong K.-Y."/>
            <person name="Tetko I.V."/>
            <person name="Urban M."/>
            <person name="Waalwijk C."/>
            <person name="Ward T.J."/>
            <person name="Yao J."/>
            <person name="Birren B.W."/>
            <person name="Kistler H.C."/>
        </authorList>
    </citation>
    <scope>NUCLEOTIDE SEQUENCE [LARGE SCALE GENOMIC DNA]</scope>
    <source>
        <strain evidence="3">ATCC MYA-4620 / CBS 123657 / FGSC 9075 / NRRL 31084 / PH-1</strain>
        <strain evidence="2">PH-1 / ATCC MYA-4620 / FGSC 9075 / NRRL 31084</strain>
    </source>
</reference>
<dbReference type="EMBL" id="HG970332">
    <property type="protein sequence ID" value="CEF72457.1"/>
    <property type="molecule type" value="Genomic_DNA"/>
</dbReference>
<name>I1S4K6_GIBZE</name>
<dbReference type="AlphaFoldDB" id="I1S4K6"/>
<reference evidence="2 3" key="2">
    <citation type="journal article" date="2010" name="Nature">
        <title>Comparative genomics reveals mobile pathogenicity chromosomes in Fusarium.</title>
        <authorList>
            <person name="Ma L.J."/>
            <person name="van der Does H.C."/>
            <person name="Borkovich K.A."/>
            <person name="Coleman J.J."/>
            <person name="Daboussi M.J."/>
            <person name="Di Pietro A."/>
            <person name="Dufresne M."/>
            <person name="Freitag M."/>
            <person name="Grabherr M."/>
            <person name="Henrissat B."/>
            <person name="Houterman P.M."/>
            <person name="Kang S."/>
            <person name="Shim W.B."/>
            <person name="Woloshuk C."/>
            <person name="Xie X."/>
            <person name="Xu J.R."/>
            <person name="Antoniw J."/>
            <person name="Baker S.E."/>
            <person name="Bluhm B.H."/>
            <person name="Breakspear A."/>
            <person name="Brown D.W."/>
            <person name="Butchko R.A."/>
            <person name="Chapman S."/>
            <person name="Coulson R."/>
            <person name="Coutinho P.M."/>
            <person name="Danchin E.G."/>
            <person name="Diener A."/>
            <person name="Gale L.R."/>
            <person name="Gardiner D.M."/>
            <person name="Goff S."/>
            <person name="Hammond-Kosack K.E."/>
            <person name="Hilburn K."/>
            <person name="Hua-Van A."/>
            <person name="Jonkers W."/>
            <person name="Kazan K."/>
            <person name="Kodira C.D."/>
            <person name="Koehrsen M."/>
            <person name="Kumar L."/>
            <person name="Lee Y.H."/>
            <person name="Li L."/>
            <person name="Manners J.M."/>
            <person name="Miranda-Saavedra D."/>
            <person name="Mukherjee M."/>
            <person name="Park G."/>
            <person name="Park J."/>
            <person name="Park S.Y."/>
            <person name="Proctor R.H."/>
            <person name="Regev A."/>
            <person name="Ruiz-Roldan M.C."/>
            <person name="Sain D."/>
            <person name="Sakthikumar S."/>
            <person name="Sykes S."/>
            <person name="Schwartz D.C."/>
            <person name="Turgeon B.G."/>
            <person name="Wapinski I."/>
            <person name="Yoder O."/>
            <person name="Young S."/>
            <person name="Zeng Q."/>
            <person name="Zhou S."/>
            <person name="Galagan J."/>
            <person name="Cuomo C.A."/>
            <person name="Kistler H.C."/>
            <person name="Rep M."/>
        </authorList>
    </citation>
    <scope>GENOME REANNOTATION</scope>
    <source>
        <strain evidence="3">ATCC MYA-4620 / CBS 123657 / FGSC 9075 / NRRL 31084 / PH-1</strain>
        <strain evidence="2">PH-1 / ATCC MYA-4620 / FGSC 9075 / NRRL 31084</strain>
    </source>
</reference>
<dbReference type="RefSeq" id="XP_011316190.1">
    <property type="nucleotide sequence ID" value="XM_011317888.1"/>
</dbReference>
<dbReference type="InParanoid" id="I1S4K6"/>
<keyword evidence="3" id="KW-1185">Reference proteome</keyword>
<organism evidence="1 3">
    <name type="scientific">Gibberella zeae (strain ATCC MYA-4620 / CBS 123657 / FGSC 9075 / NRRL 31084 / PH-1)</name>
    <name type="common">Wheat head blight fungus</name>
    <name type="synonym">Fusarium graminearum</name>
    <dbReference type="NCBI Taxonomy" id="229533"/>
    <lineage>
        <taxon>Eukaryota</taxon>
        <taxon>Fungi</taxon>
        <taxon>Dikarya</taxon>
        <taxon>Ascomycota</taxon>
        <taxon>Pezizomycotina</taxon>
        <taxon>Sordariomycetes</taxon>
        <taxon>Hypocreomycetidae</taxon>
        <taxon>Hypocreales</taxon>
        <taxon>Nectriaceae</taxon>
        <taxon>Fusarium</taxon>
    </lineage>
</organism>
<sequence>MAWHGMAWHLTPPLARKVGFSGSLPGSHSLLPLLSSPPAPDLTSPCLRLYMPSCLPYTPPALFFPSSEVRAAAARCVKTWQSAKNTHPYPFRPSPLYCAAAHQAIV</sequence>
<proteinExistence type="predicted"/>
<dbReference type="KEGG" id="fgr:FGSG_11774"/>
<evidence type="ECO:0000313" key="2">
    <source>
        <dbReference type="EnsemblFungi" id="CEF72457"/>
    </source>
</evidence>
<reference evidence="1 3" key="3">
    <citation type="journal article" date="2015" name="BMC Genomics">
        <title>The completed genome sequence of the pathogenic ascomycete fungus Fusarium graminearum.</title>
        <authorList>
            <person name="King R."/>
            <person name="Urban M."/>
            <person name="Hammond-Kosack M.C."/>
            <person name="Hassani-Pak K."/>
            <person name="Hammond-Kosack K.E."/>
        </authorList>
    </citation>
    <scope>NUCLEOTIDE SEQUENCE [LARGE SCALE GENOMIC DNA]</scope>
    <source>
        <strain evidence="3">ATCC MYA-4620 / CBS 123657 / FGSC 9075 / NRRL 31084 / PH-1</strain>
        <strain evidence="1">PH-1</strain>
    </source>
</reference>
<dbReference type="EnsemblFungi" id="CEF72457">
    <property type="protein sequence ID" value="CEF72457"/>
    <property type="gene ID" value="FGRRES_11774"/>
</dbReference>
<gene>
    <name evidence="1" type="ORF">FGRAMPH1_01T01313</name>
</gene>